<dbReference type="AlphaFoldDB" id="A0A9E8A3G5"/>
<dbReference type="InterPro" id="IPR027417">
    <property type="entry name" value="P-loop_NTPase"/>
</dbReference>
<proteinExistence type="predicted"/>
<evidence type="ECO:0000259" key="1">
    <source>
        <dbReference type="Pfam" id="PF13521"/>
    </source>
</evidence>
<dbReference type="Pfam" id="PF13521">
    <property type="entry name" value="AAA_28"/>
    <property type="match status" value="1"/>
</dbReference>
<accession>A0A9E8A3G5</accession>
<evidence type="ECO:0000313" key="2">
    <source>
        <dbReference type="EMBL" id="UZF89784.1"/>
    </source>
</evidence>
<dbReference type="InterPro" id="IPR038727">
    <property type="entry name" value="NadR/Ttd14_AAA_dom"/>
</dbReference>
<protein>
    <submittedName>
        <fullName evidence="2">AAA family ATPase</fullName>
    </submittedName>
</protein>
<reference evidence="2" key="1">
    <citation type="submission" date="2022-08" db="EMBL/GenBank/DDBJ databases">
        <title>Complete Genome Sequences of 2 Bosea sp. soil isolates.</title>
        <authorList>
            <person name="Alvarez Arevalo M."/>
            <person name="Sterndorff E.B."/>
            <person name="Faurdal D."/>
            <person name="Joergensen T.S."/>
            <person name="Weber T."/>
        </authorList>
    </citation>
    <scope>NUCLEOTIDE SEQUENCE</scope>
    <source>
        <strain evidence="2">NBC_00436</strain>
    </source>
</reference>
<sequence>MPQDTDRLIAITGGPGAGKTSLIEALAAAGHGVRPEAGRTIIRDQQAIGGRGLPRVDPGLFAELMLAVDLRSHAEALAGHGKIFFDRGLPDIAGYLMLCGLPIPDHVERAARQRRYRRAVFIAPPWREIFAQDAERKQDFAEAERTYAAMAETYPRYGYALVELPRASVAERVAFVLNHCPASG</sequence>
<dbReference type="SUPFAM" id="SSF52540">
    <property type="entry name" value="P-loop containing nucleoside triphosphate hydrolases"/>
    <property type="match status" value="1"/>
</dbReference>
<name>A0A9E8A3G5_9HYPH</name>
<organism evidence="2">
    <name type="scientific">Bosea sp. NBC_00436</name>
    <dbReference type="NCBI Taxonomy" id="2969620"/>
    <lineage>
        <taxon>Bacteria</taxon>
        <taxon>Pseudomonadati</taxon>
        <taxon>Pseudomonadota</taxon>
        <taxon>Alphaproteobacteria</taxon>
        <taxon>Hyphomicrobiales</taxon>
        <taxon>Boseaceae</taxon>
        <taxon>Bosea</taxon>
    </lineage>
</organism>
<gene>
    <name evidence="2" type="ORF">NWE54_11615</name>
</gene>
<dbReference type="EMBL" id="CP102774">
    <property type="protein sequence ID" value="UZF89784.1"/>
    <property type="molecule type" value="Genomic_DNA"/>
</dbReference>
<dbReference type="Gene3D" id="3.40.50.300">
    <property type="entry name" value="P-loop containing nucleotide triphosphate hydrolases"/>
    <property type="match status" value="1"/>
</dbReference>
<feature type="domain" description="NadR/Ttd14 AAA" evidence="1">
    <location>
        <begin position="9"/>
        <end position="172"/>
    </location>
</feature>